<dbReference type="RefSeq" id="WP_188559779.1">
    <property type="nucleotide sequence ID" value="NZ_BMGS01000016.1"/>
</dbReference>
<reference evidence="2" key="1">
    <citation type="journal article" date="2019" name="Int. J. Syst. Evol. Microbiol.">
        <title>The Global Catalogue of Microorganisms (GCM) 10K type strain sequencing project: providing services to taxonomists for standard genome sequencing and annotation.</title>
        <authorList>
            <consortium name="The Broad Institute Genomics Platform"/>
            <consortium name="The Broad Institute Genome Sequencing Center for Infectious Disease"/>
            <person name="Wu L."/>
            <person name="Ma J."/>
        </authorList>
    </citation>
    <scope>NUCLEOTIDE SEQUENCE [LARGE SCALE GENOMIC DNA]</scope>
    <source>
        <strain evidence="2">CGMCC 1.12990</strain>
    </source>
</reference>
<dbReference type="Proteomes" id="UP000601361">
    <property type="component" value="Unassembled WGS sequence"/>
</dbReference>
<dbReference type="EMBL" id="BMGS01000016">
    <property type="protein sequence ID" value="GGG61214.1"/>
    <property type="molecule type" value="Genomic_DNA"/>
</dbReference>
<evidence type="ECO:0000313" key="2">
    <source>
        <dbReference type="Proteomes" id="UP000601361"/>
    </source>
</evidence>
<organism evidence="1 2">
    <name type="scientific">Hymenobacter glacieicola</name>
    <dbReference type="NCBI Taxonomy" id="1562124"/>
    <lineage>
        <taxon>Bacteria</taxon>
        <taxon>Pseudomonadati</taxon>
        <taxon>Bacteroidota</taxon>
        <taxon>Cytophagia</taxon>
        <taxon>Cytophagales</taxon>
        <taxon>Hymenobacteraceae</taxon>
        <taxon>Hymenobacter</taxon>
    </lineage>
</organism>
<sequence length="88" mass="10612">MNWIKIDLGYDKPYELNMELPPADNYSVATQAVLICYTVKDQIGMIRRKYDIGWFDHDGDKWYCTLQYNNKDQVHEYLAYAEFERYRG</sequence>
<name>A0ABQ1X8I0_9BACT</name>
<accession>A0ABQ1X8I0</accession>
<comment type="caution">
    <text evidence="1">The sequence shown here is derived from an EMBL/GenBank/DDBJ whole genome shotgun (WGS) entry which is preliminary data.</text>
</comment>
<proteinExistence type="predicted"/>
<protein>
    <recommendedName>
        <fullName evidence="3">Phage protein</fullName>
    </recommendedName>
</protein>
<gene>
    <name evidence="1" type="ORF">GCM10011378_41520</name>
</gene>
<evidence type="ECO:0008006" key="3">
    <source>
        <dbReference type="Google" id="ProtNLM"/>
    </source>
</evidence>
<evidence type="ECO:0000313" key="1">
    <source>
        <dbReference type="EMBL" id="GGG61214.1"/>
    </source>
</evidence>
<keyword evidence="2" id="KW-1185">Reference proteome</keyword>